<name>A0A0A8L9K8_9SACH</name>
<feature type="compositionally biased region" description="Polar residues" evidence="2">
    <location>
        <begin position="36"/>
        <end position="53"/>
    </location>
</feature>
<keyword evidence="1" id="KW-0175">Coiled coil</keyword>
<reference evidence="3 4" key="1">
    <citation type="submission" date="2014-03" db="EMBL/GenBank/DDBJ databases">
        <title>The genome of Kluyveromyces dobzhanskii.</title>
        <authorList>
            <person name="Nystedt B."/>
            <person name="Astrom S."/>
        </authorList>
    </citation>
    <scope>NUCLEOTIDE SEQUENCE [LARGE SCALE GENOMIC DNA]</scope>
    <source>
        <strain evidence="3 4">CBS 2104</strain>
    </source>
</reference>
<accession>A0A0A8L9K8</accession>
<dbReference type="PANTHER" id="PTHR23244:SF456">
    <property type="entry name" value="MULTIPLE EPIDERMAL GROWTH FACTOR-LIKE DOMAINS PROTEIN 8"/>
    <property type="match status" value="1"/>
</dbReference>
<feature type="region of interest" description="Disordered" evidence="2">
    <location>
        <begin position="1"/>
        <end position="58"/>
    </location>
</feature>
<dbReference type="Gene3D" id="2.120.10.80">
    <property type="entry name" value="Kelch-type beta propeller"/>
    <property type="match status" value="2"/>
</dbReference>
<comment type="caution">
    <text evidence="3">The sequence shown here is derived from an EMBL/GenBank/DDBJ whole genome shotgun (WGS) entry which is preliminary data.</text>
</comment>
<dbReference type="GO" id="GO:0051285">
    <property type="term" value="C:cell cortex of cell tip"/>
    <property type="evidence" value="ECO:0007669"/>
    <property type="project" value="TreeGrafter"/>
</dbReference>
<dbReference type="AlphaFoldDB" id="A0A0A8L9K8"/>
<dbReference type="Proteomes" id="UP000031516">
    <property type="component" value="Unassembled WGS sequence"/>
</dbReference>
<feature type="region of interest" description="Disordered" evidence="2">
    <location>
        <begin position="470"/>
        <end position="517"/>
    </location>
</feature>
<keyword evidence="4" id="KW-1185">Reference proteome</keyword>
<dbReference type="Pfam" id="PF24681">
    <property type="entry name" value="Kelch_KLHDC2_KLHL20_DRC7"/>
    <property type="match status" value="1"/>
</dbReference>
<organism evidence="3 4">
    <name type="scientific">Kluyveromyces dobzhanskii CBS 2104</name>
    <dbReference type="NCBI Taxonomy" id="1427455"/>
    <lineage>
        <taxon>Eukaryota</taxon>
        <taxon>Fungi</taxon>
        <taxon>Dikarya</taxon>
        <taxon>Ascomycota</taxon>
        <taxon>Saccharomycotina</taxon>
        <taxon>Saccharomycetes</taxon>
        <taxon>Saccharomycetales</taxon>
        <taxon>Saccharomycetaceae</taxon>
        <taxon>Kluyveromyces</taxon>
    </lineage>
</organism>
<dbReference type="EMBL" id="CCBQ010000040">
    <property type="protein sequence ID" value="CDO94773.1"/>
    <property type="molecule type" value="Genomic_DNA"/>
</dbReference>
<proteinExistence type="predicted"/>
<evidence type="ECO:0000313" key="3">
    <source>
        <dbReference type="EMBL" id="CDO94773.1"/>
    </source>
</evidence>
<evidence type="ECO:0000313" key="4">
    <source>
        <dbReference type="Proteomes" id="UP000031516"/>
    </source>
</evidence>
<feature type="coiled-coil region" evidence="1">
    <location>
        <begin position="774"/>
        <end position="895"/>
    </location>
</feature>
<dbReference type="OrthoDB" id="45365at2759"/>
<evidence type="ECO:0000256" key="2">
    <source>
        <dbReference type="SAM" id="MobiDB-lite"/>
    </source>
</evidence>
<feature type="compositionally biased region" description="Low complexity" evidence="2">
    <location>
        <begin position="18"/>
        <end position="35"/>
    </location>
</feature>
<protein>
    <submittedName>
        <fullName evidence="3">WGS project CCBQ000000000 data, contig 00046</fullName>
    </submittedName>
</protein>
<dbReference type="PANTHER" id="PTHR23244">
    <property type="entry name" value="KELCH REPEAT DOMAIN"/>
    <property type="match status" value="1"/>
</dbReference>
<dbReference type="InterPro" id="IPR015915">
    <property type="entry name" value="Kelch-typ_b-propeller"/>
</dbReference>
<dbReference type="SUPFAM" id="SSF117281">
    <property type="entry name" value="Kelch motif"/>
    <property type="match status" value="1"/>
</dbReference>
<gene>
    <name evidence="3" type="ORF">KLDO_g3029</name>
</gene>
<dbReference type="GO" id="GO:0061245">
    <property type="term" value="P:establishment or maintenance of bipolar cell polarity"/>
    <property type="evidence" value="ECO:0007669"/>
    <property type="project" value="TreeGrafter"/>
</dbReference>
<evidence type="ECO:0000256" key="1">
    <source>
        <dbReference type="SAM" id="Coils"/>
    </source>
</evidence>
<sequence length="910" mass="101368">MAPFKFGKKQKNRKDLLASSSNTTPNSNNSGASSSFQQEMWSPGSNQTPTKQNYPKPAANSGVLAAQQQRVMVNPVEQRSTSTQSNLQQQVFTPWNRIRLKQSPFPRYRHVASAYATEQGELFVIGGLHDQSVYGDTWIIKSLENATSFDSFTVPIADATPPPRVGHASTLCGNAFVIFGGDTHKVNEAGLMDDDIYLFNINSHKWTIPSPQGPRPLGRYGHKISIVAANQMKTKLYVFGGQFDDTYFNDLAVFDLSSFRRPDSHWEFIKPATFIPPPLTNHTMISFDHKLWVFGGDTPQGLTNELFIFDPAVNDWSVAQTTGTIPPPLQEHATVIYRDLMCVFGGKDSQDNYSNAVYFLNLKSLKWFKLPTFNNMIPRARSGHSLTLLPNSKILVMGGDKFDYAFANSTDLRTSDTDMGAGTIVYTLDLTKLNELCPGIFQTNGIDSLDNFSTPQPRSAARFEDMKNNKQASILSPDVPDTTIITPAGRKRSESGLLSATAPKPKSPIPLQDVNVDPPRVLSLHSQASSDPPSDTDPDVGTVGVFQYGTSPTKGEVNMLAVGDHVRSSSDYENNSPSIEPAIAALADPSPKPSTLSDVPQFDKSIETLANDKKSLDTLSEPARIISERNENNILKELLAELKQLKEDTVSSAAGANKRITELESENIELRKFNELTEFNNIIKHQSEVIANLQAQIDNKEKYADLESKYIALSEKNDALSRELETKEQFINENIGKCSESLDILIDGLKQKQLDRGATLSKHQDTMRGMDQKLNEAMLHNKELTTARDQLLEECSKLKDDYSTKHEELTKMEKEYRSVIDSVHNSGNALEKMQNEIIKLRQENSKLKSDLENNNSQDFDDSSGSLNDAHYQLKINDLRAELFITKQERDSLKDDVVTLKKKLIHSESTL</sequence>
<feature type="compositionally biased region" description="Basic residues" evidence="2">
    <location>
        <begin position="1"/>
        <end position="12"/>
    </location>
</feature>